<keyword evidence="1" id="KW-0175">Coiled coil</keyword>
<dbReference type="Proteomes" id="UP000706151">
    <property type="component" value="Unassembled WGS sequence"/>
</dbReference>
<organism evidence="3 4">
    <name type="scientific">Candidatus Accumulibacter affinis</name>
    <dbReference type="NCBI Taxonomy" id="2954384"/>
    <lineage>
        <taxon>Bacteria</taxon>
        <taxon>Pseudomonadati</taxon>
        <taxon>Pseudomonadota</taxon>
        <taxon>Betaproteobacteria</taxon>
        <taxon>Candidatus Accumulibacter</taxon>
    </lineage>
</organism>
<protein>
    <recommendedName>
        <fullName evidence="2">Competence protein CoiA-like N-terminal domain-containing protein</fullName>
    </recommendedName>
</protein>
<accession>A0A935T9B5</accession>
<sequence length="350" mass="39296">MTALILPFAKRLSDQRLVSPDEVPRGLACNCVCPGCEHPVLARQGTEREWHFAHSKGDPCSDGYEVSVHELAKQLIRDRKELLLPVLEAVVSAKDAFGNVLVETEICSESLAVPLDDCVTGRSRQEVTPDICGTLNGKEILVEITVFHRLMPKKQERLIETGLPSFEIDLSAFKSKQATRELVADAIFSETGNRKWIYHPRIAAVEAELQRKLDQKLAEARERWDAAEGERKERETQCEKSKEALALRNKWALRQFSSPHWPASSAVFSATMDWRASFPSPDLYMPARKALSERLNLSEEIVESVLGTITRRGQLASTTPEDLSEQWALKLGCSVSDVVLYFREAGYIFA</sequence>
<name>A0A935T9B5_9PROT</name>
<dbReference type="Pfam" id="PF25164">
    <property type="entry name" value="CoiA_N"/>
    <property type="match status" value="1"/>
</dbReference>
<evidence type="ECO:0000313" key="3">
    <source>
        <dbReference type="EMBL" id="MBK7955410.1"/>
    </source>
</evidence>
<proteinExistence type="predicted"/>
<feature type="coiled-coil region" evidence="1">
    <location>
        <begin position="210"/>
        <end position="237"/>
    </location>
</feature>
<dbReference type="EMBL" id="JADJOT010000010">
    <property type="protein sequence ID" value="MBK7955410.1"/>
    <property type="molecule type" value="Genomic_DNA"/>
</dbReference>
<dbReference type="InterPro" id="IPR057253">
    <property type="entry name" value="CoiA-like_N"/>
</dbReference>
<feature type="domain" description="Competence protein CoiA-like N-terminal" evidence="2">
    <location>
        <begin position="31"/>
        <end position="61"/>
    </location>
</feature>
<evidence type="ECO:0000256" key="1">
    <source>
        <dbReference type="SAM" id="Coils"/>
    </source>
</evidence>
<comment type="caution">
    <text evidence="3">The sequence shown here is derived from an EMBL/GenBank/DDBJ whole genome shotgun (WGS) entry which is preliminary data.</text>
</comment>
<dbReference type="AlphaFoldDB" id="A0A935T9B5"/>
<evidence type="ECO:0000313" key="4">
    <source>
        <dbReference type="Proteomes" id="UP000706151"/>
    </source>
</evidence>
<reference evidence="3 4" key="1">
    <citation type="submission" date="2020-10" db="EMBL/GenBank/DDBJ databases">
        <title>Connecting structure to function with the recovery of over 1000 high-quality activated sludge metagenome-assembled genomes encoding full-length rRNA genes using long-read sequencing.</title>
        <authorList>
            <person name="Singleton C.M."/>
            <person name="Petriglieri F."/>
            <person name="Kristensen J.M."/>
            <person name="Kirkegaard R.H."/>
            <person name="Michaelsen T.Y."/>
            <person name="Andersen M.H."/>
            <person name="Karst S.M."/>
            <person name="Dueholm M.S."/>
            <person name="Nielsen P.H."/>
            <person name="Albertsen M."/>
        </authorList>
    </citation>
    <scope>NUCLEOTIDE SEQUENCE [LARGE SCALE GENOMIC DNA]</scope>
    <source>
        <strain evidence="3">Fred_18-Q3-R57-64_BAT3C.720</strain>
    </source>
</reference>
<evidence type="ECO:0000259" key="2">
    <source>
        <dbReference type="Pfam" id="PF25164"/>
    </source>
</evidence>
<gene>
    <name evidence="3" type="ORF">IPK02_16495</name>
</gene>